<keyword evidence="5" id="KW-0479">Metal-binding</keyword>
<dbReference type="OMA" id="PILKCED"/>
<evidence type="ECO:0000256" key="8">
    <source>
        <dbReference type="ARBA" id="ARBA00022837"/>
    </source>
</evidence>
<dbReference type="GO" id="GO:0005743">
    <property type="term" value="C:mitochondrial inner membrane"/>
    <property type="evidence" value="ECO:0007669"/>
    <property type="project" value="UniProtKB-SubCell"/>
</dbReference>
<accession>A0A915KVK1</accession>
<feature type="repeat" description="Solcar" evidence="12">
    <location>
        <begin position="249"/>
        <end position="340"/>
    </location>
</feature>
<dbReference type="GO" id="GO:0055085">
    <property type="term" value="P:transmembrane transport"/>
    <property type="evidence" value="ECO:0007669"/>
    <property type="project" value="InterPro"/>
</dbReference>
<dbReference type="FunFam" id="1.50.40.10:FF:000016">
    <property type="entry name" value="Solute carrier family 25 member 23"/>
    <property type="match status" value="1"/>
</dbReference>
<evidence type="ECO:0000313" key="14">
    <source>
        <dbReference type="Proteomes" id="UP000887565"/>
    </source>
</evidence>
<organism evidence="14 15">
    <name type="scientific">Romanomermis culicivorax</name>
    <name type="common">Nematode worm</name>
    <dbReference type="NCBI Taxonomy" id="13658"/>
    <lineage>
        <taxon>Eukaryota</taxon>
        <taxon>Metazoa</taxon>
        <taxon>Ecdysozoa</taxon>
        <taxon>Nematoda</taxon>
        <taxon>Enoplea</taxon>
        <taxon>Dorylaimia</taxon>
        <taxon>Mermithida</taxon>
        <taxon>Mermithoidea</taxon>
        <taxon>Mermithidae</taxon>
        <taxon>Romanomermis</taxon>
    </lineage>
</organism>
<evidence type="ECO:0000256" key="13">
    <source>
        <dbReference type="RuleBase" id="RU000488"/>
    </source>
</evidence>
<keyword evidence="7" id="KW-0999">Mitochondrion inner membrane</keyword>
<keyword evidence="3 13" id="KW-0813">Transport</keyword>
<dbReference type="InterPro" id="IPR023395">
    <property type="entry name" value="MCP_dom_sf"/>
</dbReference>
<dbReference type="InterPro" id="IPR002067">
    <property type="entry name" value="MCP"/>
</dbReference>
<keyword evidence="8" id="KW-0106">Calcium</keyword>
<comment type="subcellular location">
    <subcellularLocation>
        <location evidence="1">Mitochondrion inner membrane</location>
        <topology evidence="1">Multi-pass membrane protein</topology>
    </subcellularLocation>
</comment>
<keyword evidence="4 12" id="KW-0812">Transmembrane</keyword>
<evidence type="ECO:0000256" key="1">
    <source>
        <dbReference type="ARBA" id="ARBA00004448"/>
    </source>
</evidence>
<feature type="repeat" description="Solcar" evidence="12">
    <location>
        <begin position="151"/>
        <end position="237"/>
    </location>
</feature>
<evidence type="ECO:0000256" key="11">
    <source>
        <dbReference type="ARBA" id="ARBA00023136"/>
    </source>
</evidence>
<dbReference type="WBParaSite" id="nRc.2.0.1.t42825-RA">
    <property type="protein sequence ID" value="nRc.2.0.1.t42825-RA"/>
    <property type="gene ID" value="nRc.2.0.1.g42825"/>
</dbReference>
<keyword evidence="14" id="KW-1185">Reference proteome</keyword>
<name>A0A915KVK1_ROMCU</name>
<dbReference type="Gene3D" id="1.50.40.10">
    <property type="entry name" value="Mitochondrial carrier domain"/>
    <property type="match status" value="1"/>
</dbReference>
<dbReference type="SUPFAM" id="SSF103506">
    <property type="entry name" value="Mitochondrial carrier"/>
    <property type="match status" value="1"/>
</dbReference>
<dbReference type="PRINTS" id="PR00926">
    <property type="entry name" value="MITOCARRIER"/>
</dbReference>
<evidence type="ECO:0000256" key="3">
    <source>
        <dbReference type="ARBA" id="ARBA00022448"/>
    </source>
</evidence>
<dbReference type="GO" id="GO:0046872">
    <property type="term" value="F:metal ion binding"/>
    <property type="evidence" value="ECO:0007669"/>
    <property type="project" value="UniProtKB-KW"/>
</dbReference>
<dbReference type="InterPro" id="IPR018108">
    <property type="entry name" value="MCP_transmembrane"/>
</dbReference>
<dbReference type="Gene3D" id="1.10.238.10">
    <property type="entry name" value="EF-hand"/>
    <property type="match status" value="1"/>
</dbReference>
<evidence type="ECO:0000256" key="6">
    <source>
        <dbReference type="ARBA" id="ARBA00022737"/>
    </source>
</evidence>
<comment type="similarity">
    <text evidence="2 13">Belongs to the mitochondrial carrier (TC 2.A.29) family.</text>
</comment>
<feature type="repeat" description="Solcar" evidence="12">
    <location>
        <begin position="49"/>
        <end position="142"/>
    </location>
</feature>
<reference evidence="15" key="1">
    <citation type="submission" date="2022-11" db="UniProtKB">
        <authorList>
            <consortium name="WormBaseParasite"/>
        </authorList>
    </citation>
    <scope>IDENTIFICATION</scope>
</reference>
<evidence type="ECO:0000256" key="12">
    <source>
        <dbReference type="PROSITE-ProRule" id="PRU00282"/>
    </source>
</evidence>
<evidence type="ECO:0000256" key="9">
    <source>
        <dbReference type="ARBA" id="ARBA00022989"/>
    </source>
</evidence>
<keyword evidence="9" id="KW-1133">Transmembrane helix</keyword>
<evidence type="ECO:0000256" key="5">
    <source>
        <dbReference type="ARBA" id="ARBA00022723"/>
    </source>
</evidence>
<evidence type="ECO:0000256" key="10">
    <source>
        <dbReference type="ARBA" id="ARBA00023128"/>
    </source>
</evidence>
<proteinExistence type="inferred from homology"/>
<keyword evidence="6" id="KW-0677">Repeat</keyword>
<dbReference type="PROSITE" id="PS50920">
    <property type="entry name" value="SOLCAR"/>
    <property type="match status" value="3"/>
</dbReference>
<dbReference type="AlphaFoldDB" id="A0A915KVK1"/>
<evidence type="ECO:0000256" key="2">
    <source>
        <dbReference type="ARBA" id="ARBA00006375"/>
    </source>
</evidence>
<dbReference type="PANTHER" id="PTHR24089">
    <property type="entry name" value="SOLUTE CARRIER FAMILY 25"/>
    <property type="match status" value="1"/>
</dbReference>
<evidence type="ECO:0000256" key="7">
    <source>
        <dbReference type="ARBA" id="ARBA00022792"/>
    </source>
</evidence>
<keyword evidence="11 12" id="KW-0472">Membrane</keyword>
<keyword evidence="10" id="KW-0496">Mitochondrion</keyword>
<evidence type="ECO:0000313" key="15">
    <source>
        <dbReference type="WBParaSite" id="nRc.2.0.1.t42825-RA"/>
    </source>
</evidence>
<dbReference type="Pfam" id="PF00153">
    <property type="entry name" value="Mito_carr"/>
    <property type="match status" value="3"/>
</dbReference>
<protein>
    <submittedName>
        <fullName evidence="15">Uncharacterized protein</fullName>
    </submittedName>
</protein>
<evidence type="ECO:0000256" key="4">
    <source>
        <dbReference type="ARBA" id="ARBA00022692"/>
    </source>
</evidence>
<dbReference type="Proteomes" id="UP000887565">
    <property type="component" value="Unplaced"/>
</dbReference>
<sequence>MNKLGVSTTDQEAENIVSKMRVSSQAVVNLETFKNYLILNPSSDPLELAKFWQHSLIVDTGEDTLVPEEFTLSNYQRNTWWKHLLAGGIAGGVSRSFTAPGFKMLVNEGGLRSMWRGNGVNLLKIAPETALKFTFYEKIKTMIKGNRTEDLSILERLLSGSMAGASAQTIIYPMEVLKTRLALRKTHRFNKGIWDAARQIYLKEGAKAFYRGYVPNLCGIAPYAGIDLAVYETLKLLYIKHNKSGKEDPSVFILLACGGFSAVCGQFSSYPLALVKTKLQANVQAKSSMSNQPITMIGQFKYIFKTEGILGFYRGLAPGVVKIVPAVSISYVIYELLRKQLGATMS</sequence>